<accession>A0A835S5P4</accession>
<dbReference type="EMBL" id="JADCNM010000001">
    <property type="protein sequence ID" value="KAG0500371.1"/>
    <property type="molecule type" value="Genomic_DNA"/>
</dbReference>
<evidence type="ECO:0000313" key="3">
    <source>
        <dbReference type="Proteomes" id="UP000639772"/>
    </source>
</evidence>
<gene>
    <name evidence="2" type="ORF">HPP92_000443</name>
</gene>
<dbReference type="AlphaFoldDB" id="A0A835S5P4"/>
<feature type="region of interest" description="Disordered" evidence="1">
    <location>
        <begin position="1"/>
        <end position="22"/>
    </location>
</feature>
<proteinExistence type="predicted"/>
<evidence type="ECO:0000256" key="1">
    <source>
        <dbReference type="SAM" id="MobiDB-lite"/>
    </source>
</evidence>
<comment type="caution">
    <text evidence="2">The sequence shown here is derived from an EMBL/GenBank/DDBJ whole genome shotgun (WGS) entry which is preliminary data.</text>
</comment>
<sequence>MTTISAHEGNGAEDGEAKRRLPSLFLRRVKPCNSPSSARWMFATSSTISDERPQTESY</sequence>
<dbReference type="Proteomes" id="UP000639772">
    <property type="component" value="Chromosome 1"/>
</dbReference>
<protein>
    <submittedName>
        <fullName evidence="2">Uncharacterized protein</fullName>
    </submittedName>
</protein>
<organism evidence="2 3">
    <name type="scientific">Vanilla planifolia</name>
    <name type="common">Vanilla</name>
    <dbReference type="NCBI Taxonomy" id="51239"/>
    <lineage>
        <taxon>Eukaryota</taxon>
        <taxon>Viridiplantae</taxon>
        <taxon>Streptophyta</taxon>
        <taxon>Embryophyta</taxon>
        <taxon>Tracheophyta</taxon>
        <taxon>Spermatophyta</taxon>
        <taxon>Magnoliopsida</taxon>
        <taxon>Liliopsida</taxon>
        <taxon>Asparagales</taxon>
        <taxon>Orchidaceae</taxon>
        <taxon>Vanilloideae</taxon>
        <taxon>Vanilleae</taxon>
        <taxon>Vanilla</taxon>
    </lineage>
</organism>
<reference evidence="2 3" key="1">
    <citation type="journal article" date="2020" name="Nat. Food">
        <title>A phased Vanilla planifolia genome enables genetic improvement of flavour and production.</title>
        <authorList>
            <person name="Hasing T."/>
            <person name="Tang H."/>
            <person name="Brym M."/>
            <person name="Khazi F."/>
            <person name="Huang T."/>
            <person name="Chambers A.H."/>
        </authorList>
    </citation>
    <scope>NUCLEOTIDE SEQUENCE [LARGE SCALE GENOMIC DNA]</scope>
    <source>
        <tissue evidence="2">Leaf</tissue>
    </source>
</reference>
<name>A0A835S5P4_VANPL</name>
<evidence type="ECO:0000313" key="2">
    <source>
        <dbReference type="EMBL" id="KAG0500371.1"/>
    </source>
</evidence>